<keyword evidence="4" id="KW-1185">Reference proteome</keyword>
<comment type="caution">
    <text evidence="3">The sequence shown here is derived from an EMBL/GenBank/DDBJ whole genome shotgun (WGS) entry which is preliminary data.</text>
</comment>
<dbReference type="Pfam" id="PF00296">
    <property type="entry name" value="Bac_luciferase"/>
    <property type="match status" value="1"/>
</dbReference>
<evidence type="ECO:0000259" key="2">
    <source>
        <dbReference type="Pfam" id="PF00296"/>
    </source>
</evidence>
<dbReference type="SUPFAM" id="SSF51679">
    <property type="entry name" value="Bacterial luciferase-like"/>
    <property type="match status" value="1"/>
</dbReference>
<accession>A0ABT0BVZ1</accession>
<dbReference type="PANTHER" id="PTHR43244:SF1">
    <property type="entry name" value="5,10-METHYLENETETRAHYDROMETHANOPTERIN REDUCTASE"/>
    <property type="match status" value="1"/>
</dbReference>
<dbReference type="Proteomes" id="UP001202281">
    <property type="component" value="Unassembled WGS sequence"/>
</dbReference>
<evidence type="ECO:0000313" key="3">
    <source>
        <dbReference type="EMBL" id="MCJ2188971.1"/>
    </source>
</evidence>
<dbReference type="RefSeq" id="WP_243924034.1">
    <property type="nucleotide sequence ID" value="NZ_JALHLG010000055.1"/>
</dbReference>
<evidence type="ECO:0000256" key="1">
    <source>
        <dbReference type="ARBA" id="ARBA00023002"/>
    </source>
</evidence>
<dbReference type="InterPro" id="IPR036661">
    <property type="entry name" value="Luciferase-like_sf"/>
</dbReference>
<name>A0ABT0BVZ1_9SPHN</name>
<protein>
    <submittedName>
        <fullName evidence="3">LLM class flavin-dependent oxidoreductase</fullName>
    </submittedName>
</protein>
<feature type="domain" description="Luciferase-like" evidence="2">
    <location>
        <begin position="15"/>
        <end position="334"/>
    </location>
</feature>
<sequence>MPEIWPEIWRAGGTSTGATREQARAVEAEGWDGQMFMDSQCLSADPYAQMGVWACSTQRIRLSTGVTNPLTRNLAVTANAAATVQAISGGRAVLGIGRGDSALAWLGHAPVSLKRFGQAIGHLQTLLSGGEVPFADFGPAGDAPSIHGLPLGVRPEGVRLNWLPEGLPKVPLDVAATGPKVIAMSALAAERVTFSVGADPERMRWAIGEARKARAEAGLTDEGISYGAQIAVICHPDEATAMATALHMVPPLARFQIMQRRAGQGQAGPADAAASENLGRIREGYDMTEHGNIASKQRIVGGTLSPDFVKRFAVVGSPEHCLERLLALMALGLERIVVVGPGFYPAEWGEAADLFAKEVLPGLKAG</sequence>
<organism evidence="3 4">
    <name type="scientific">Novosphingobium beihaiensis</name>
    <dbReference type="NCBI Taxonomy" id="2930389"/>
    <lineage>
        <taxon>Bacteria</taxon>
        <taxon>Pseudomonadati</taxon>
        <taxon>Pseudomonadota</taxon>
        <taxon>Alphaproteobacteria</taxon>
        <taxon>Sphingomonadales</taxon>
        <taxon>Sphingomonadaceae</taxon>
        <taxon>Novosphingobium</taxon>
    </lineage>
</organism>
<dbReference type="PANTHER" id="PTHR43244">
    <property type="match status" value="1"/>
</dbReference>
<dbReference type="EMBL" id="JALHLG010000055">
    <property type="protein sequence ID" value="MCJ2188971.1"/>
    <property type="molecule type" value="Genomic_DNA"/>
</dbReference>
<dbReference type="Gene3D" id="3.20.20.30">
    <property type="entry name" value="Luciferase-like domain"/>
    <property type="match status" value="1"/>
</dbReference>
<dbReference type="InterPro" id="IPR050564">
    <property type="entry name" value="F420-G6PD/mer"/>
</dbReference>
<dbReference type="InterPro" id="IPR011251">
    <property type="entry name" value="Luciferase-like_dom"/>
</dbReference>
<reference evidence="3 4" key="1">
    <citation type="submission" date="2022-04" db="EMBL/GenBank/DDBJ databases">
        <title>Identification of a novel bacterium isolated from mangrove sediments.</title>
        <authorList>
            <person name="Pan X."/>
        </authorList>
    </citation>
    <scope>NUCLEOTIDE SEQUENCE [LARGE SCALE GENOMIC DNA]</scope>
    <source>
        <strain evidence="3 4">B2638</strain>
    </source>
</reference>
<gene>
    <name evidence="3" type="ORF">MTR66_19395</name>
</gene>
<keyword evidence="1" id="KW-0560">Oxidoreductase</keyword>
<proteinExistence type="predicted"/>
<evidence type="ECO:0000313" key="4">
    <source>
        <dbReference type="Proteomes" id="UP001202281"/>
    </source>
</evidence>